<protein>
    <recommendedName>
        <fullName evidence="3">SAM-dependent methyltransferase</fullName>
    </recommendedName>
</protein>
<proteinExistence type="predicted"/>
<dbReference type="STRING" id="270918.APR42_07590"/>
<name>A0A0Q9ZJT0_9FLAO</name>
<accession>A0A0Q9ZJT0</accession>
<comment type="caution">
    <text evidence="1">The sequence shown here is derived from an EMBL/GenBank/DDBJ whole genome shotgun (WGS) entry which is preliminary data.</text>
</comment>
<organism evidence="1 2">
    <name type="scientific">Salegentibacter mishustinae</name>
    <dbReference type="NCBI Taxonomy" id="270918"/>
    <lineage>
        <taxon>Bacteria</taxon>
        <taxon>Pseudomonadati</taxon>
        <taxon>Bacteroidota</taxon>
        <taxon>Flavobacteriia</taxon>
        <taxon>Flavobacteriales</taxon>
        <taxon>Flavobacteriaceae</taxon>
        <taxon>Salegentibacter</taxon>
    </lineage>
</organism>
<dbReference type="InterPro" id="IPR029063">
    <property type="entry name" value="SAM-dependent_MTases_sf"/>
</dbReference>
<dbReference type="AlphaFoldDB" id="A0A0Q9ZJT0"/>
<keyword evidence="2" id="KW-1185">Reference proteome</keyword>
<reference evidence="1" key="1">
    <citation type="submission" date="2015-10" db="EMBL/GenBank/DDBJ databases">
        <title>Draft genome sequence of Salegentibacter mishustinae KCTC 12263.</title>
        <authorList>
            <person name="Lin W."/>
            <person name="Zheng Q."/>
        </authorList>
    </citation>
    <scope>NUCLEOTIDE SEQUENCE [LARGE SCALE GENOMIC DNA]</scope>
    <source>
        <strain evidence="1">KCTC 12263</strain>
    </source>
</reference>
<dbReference type="Gene3D" id="3.40.50.150">
    <property type="entry name" value="Vaccinia Virus protein VP39"/>
    <property type="match status" value="1"/>
</dbReference>
<evidence type="ECO:0008006" key="3">
    <source>
        <dbReference type="Google" id="ProtNLM"/>
    </source>
</evidence>
<dbReference type="Proteomes" id="UP000051643">
    <property type="component" value="Unassembled WGS sequence"/>
</dbReference>
<gene>
    <name evidence="1" type="ORF">APR42_07590</name>
</gene>
<evidence type="ECO:0000313" key="2">
    <source>
        <dbReference type="Proteomes" id="UP000051643"/>
    </source>
</evidence>
<evidence type="ECO:0000313" key="1">
    <source>
        <dbReference type="EMBL" id="KRG28627.1"/>
    </source>
</evidence>
<dbReference type="EMBL" id="LKTP01000023">
    <property type="protein sequence ID" value="KRG28627.1"/>
    <property type="molecule type" value="Genomic_DNA"/>
</dbReference>
<sequence>MKNYTSAIFITILVLCFFQCKGQNNNSNSNYTFQKGSFDGIGKFYKGREISHVMGYQGINWLERPEREKEENTSRLIKNMNIAPDDTIADIGAGSGYHVFKMLPQVRL</sequence>
<dbReference type="RefSeq" id="WP_057482286.1">
    <property type="nucleotide sequence ID" value="NZ_BMWR01000001.1"/>
</dbReference>
<dbReference type="SUPFAM" id="SSF53335">
    <property type="entry name" value="S-adenosyl-L-methionine-dependent methyltransferases"/>
    <property type="match status" value="1"/>
</dbReference>